<protein>
    <submittedName>
        <fullName evidence="6">Bypass of stop codon protein 1-like</fullName>
    </submittedName>
</protein>
<keyword evidence="3" id="KW-0732">Signal</keyword>
<keyword evidence="1" id="KW-1015">Disulfide bond</keyword>
<evidence type="ECO:0000256" key="3">
    <source>
        <dbReference type="SAM" id="SignalP"/>
    </source>
</evidence>
<feature type="domain" description="SMB" evidence="4">
    <location>
        <begin position="28"/>
        <end position="75"/>
    </location>
</feature>
<feature type="region of interest" description="Disordered" evidence="2">
    <location>
        <begin position="74"/>
        <end position="192"/>
    </location>
</feature>
<feature type="chain" id="PRO_5041391828" evidence="3">
    <location>
        <begin position="21"/>
        <end position="244"/>
    </location>
</feature>
<dbReference type="InterPro" id="IPR001212">
    <property type="entry name" value="Somatomedin_B_dom"/>
</dbReference>
<dbReference type="PROSITE" id="PS50958">
    <property type="entry name" value="SMB_2"/>
    <property type="match status" value="1"/>
</dbReference>
<feature type="signal peptide" evidence="3">
    <location>
        <begin position="1"/>
        <end position="20"/>
    </location>
</feature>
<dbReference type="Proteomes" id="UP000694891">
    <property type="component" value="Unplaced"/>
</dbReference>
<sequence>MDWFVLFLFLLSGFLLPCIGQIAAPTTTPTGCAGPPALCCSGQNSTCRRVCFCDEACRSFNDCCSDFISTCVQPQSTTSAPSTVSTTSSSTVSDSTASSTTNSSTTSAPSTVSTTSSSTVSDSTASSTMNSSTTSAPSSTASASTATSTPSDGLTTSATAETTTSETTTTLDTTHVSTKTDSETTTSSDEDTQTVTVHLKASLFSYNEDNEDAIVEALSSFLSKAVLQGNCEGCTLSIRNIKPT</sequence>
<feature type="compositionally biased region" description="Low complexity" evidence="2">
    <location>
        <begin position="76"/>
        <end position="192"/>
    </location>
</feature>
<evidence type="ECO:0000313" key="6">
    <source>
        <dbReference type="RefSeq" id="XP_008279402.1"/>
    </source>
</evidence>
<accession>A0A9Y4MXN8</accession>
<evidence type="ECO:0000256" key="1">
    <source>
        <dbReference type="ARBA" id="ARBA00023157"/>
    </source>
</evidence>
<evidence type="ECO:0000259" key="4">
    <source>
        <dbReference type="PROSITE" id="PS50958"/>
    </source>
</evidence>
<dbReference type="PROSITE" id="PS00524">
    <property type="entry name" value="SMB_1"/>
    <property type="match status" value="1"/>
</dbReference>
<keyword evidence="5" id="KW-1185">Reference proteome</keyword>
<reference evidence="6" key="1">
    <citation type="submission" date="2025-08" db="UniProtKB">
        <authorList>
            <consortium name="RefSeq"/>
        </authorList>
    </citation>
    <scope>IDENTIFICATION</scope>
</reference>
<dbReference type="GeneID" id="103356870"/>
<evidence type="ECO:0000256" key="2">
    <source>
        <dbReference type="SAM" id="MobiDB-lite"/>
    </source>
</evidence>
<proteinExistence type="predicted"/>
<dbReference type="RefSeq" id="XP_008279402.1">
    <property type="nucleotide sequence ID" value="XM_008281180.1"/>
</dbReference>
<organism evidence="5 6">
    <name type="scientific">Stegastes partitus</name>
    <name type="common">bicolor damselfish</name>
    <dbReference type="NCBI Taxonomy" id="144197"/>
    <lineage>
        <taxon>Eukaryota</taxon>
        <taxon>Metazoa</taxon>
        <taxon>Chordata</taxon>
        <taxon>Craniata</taxon>
        <taxon>Vertebrata</taxon>
        <taxon>Euteleostomi</taxon>
        <taxon>Actinopterygii</taxon>
        <taxon>Neopterygii</taxon>
        <taxon>Teleostei</taxon>
        <taxon>Neoteleostei</taxon>
        <taxon>Acanthomorphata</taxon>
        <taxon>Ovalentaria</taxon>
        <taxon>Pomacentridae</taxon>
        <taxon>Stegastes</taxon>
    </lineage>
</organism>
<name>A0A9Y4MXN8_9TELE</name>
<gene>
    <name evidence="6" type="primary">LOC103356870</name>
</gene>
<evidence type="ECO:0000313" key="5">
    <source>
        <dbReference type="Proteomes" id="UP000694891"/>
    </source>
</evidence>
<dbReference type="AlphaFoldDB" id="A0A9Y4MXN8"/>